<dbReference type="RefSeq" id="WP_157389009.1">
    <property type="nucleotide sequence ID" value="NZ_WRPP01000003.1"/>
</dbReference>
<evidence type="ECO:0000313" key="3">
    <source>
        <dbReference type="Proteomes" id="UP000466794"/>
    </source>
</evidence>
<protein>
    <submittedName>
        <fullName evidence="2">Uncharacterized protein</fullName>
    </submittedName>
</protein>
<dbReference type="Proteomes" id="UP000466794">
    <property type="component" value="Unassembled WGS sequence"/>
</dbReference>
<accession>A0A7K1V015</accession>
<dbReference type="AlphaFoldDB" id="A0A7K1V015"/>
<sequence length="183" mass="19992">MSINQFRRTAPGDDNSSAVPNAEAQATNVVPAKAIEDWLDELAVLYGANAARTACEHHARTLGLLARDTEDQWRGGLLRGMWFLLAHVIMRAPLAPLDKGQRLLDIDDLVAPAYRMLPADLGADHVSAEDTGDLRAAHAYNHVREVLVEADEKTLTDWRFSKQLLGLGPEDDSPAEAGYPSRG</sequence>
<evidence type="ECO:0000313" key="2">
    <source>
        <dbReference type="EMBL" id="MVU79478.1"/>
    </source>
</evidence>
<reference evidence="2 3" key="1">
    <citation type="submission" date="2019-12" db="EMBL/GenBank/DDBJ databases">
        <title>Nocardia sp. nov. ET3-3 isolated from soil.</title>
        <authorList>
            <person name="Kanchanasin P."/>
            <person name="Tanasupawat S."/>
            <person name="Yuki M."/>
            <person name="Kudo T."/>
        </authorList>
    </citation>
    <scope>NUCLEOTIDE SEQUENCE [LARGE SCALE GENOMIC DNA]</scope>
    <source>
        <strain evidence="2 3">ET3-3</strain>
    </source>
</reference>
<name>A0A7K1V015_9NOCA</name>
<organism evidence="2 3">
    <name type="scientific">Nocardia terrae</name>
    <dbReference type="NCBI Taxonomy" id="2675851"/>
    <lineage>
        <taxon>Bacteria</taxon>
        <taxon>Bacillati</taxon>
        <taxon>Actinomycetota</taxon>
        <taxon>Actinomycetes</taxon>
        <taxon>Mycobacteriales</taxon>
        <taxon>Nocardiaceae</taxon>
        <taxon>Nocardia</taxon>
    </lineage>
</organism>
<evidence type="ECO:0000256" key="1">
    <source>
        <dbReference type="SAM" id="MobiDB-lite"/>
    </source>
</evidence>
<dbReference type="EMBL" id="WRPP01000003">
    <property type="protein sequence ID" value="MVU79478.1"/>
    <property type="molecule type" value="Genomic_DNA"/>
</dbReference>
<feature type="region of interest" description="Disordered" evidence="1">
    <location>
        <begin position="1"/>
        <end position="23"/>
    </location>
</feature>
<keyword evidence="3" id="KW-1185">Reference proteome</keyword>
<gene>
    <name evidence="2" type="ORF">GPX89_19795</name>
</gene>
<feature type="compositionally biased region" description="Polar residues" evidence="1">
    <location>
        <begin position="14"/>
        <end position="23"/>
    </location>
</feature>
<comment type="caution">
    <text evidence="2">The sequence shown here is derived from an EMBL/GenBank/DDBJ whole genome shotgun (WGS) entry which is preliminary data.</text>
</comment>
<proteinExistence type="predicted"/>